<dbReference type="PROSITE" id="PS51257">
    <property type="entry name" value="PROKAR_LIPOPROTEIN"/>
    <property type="match status" value="1"/>
</dbReference>
<evidence type="ECO:0000259" key="2">
    <source>
        <dbReference type="Pfam" id="PF09084"/>
    </source>
</evidence>
<protein>
    <submittedName>
        <fullName evidence="3">ABC transporter substrate-binding protein</fullName>
    </submittedName>
</protein>
<feature type="chain" id="PRO_5039658444" evidence="1">
    <location>
        <begin position="21"/>
        <end position="374"/>
    </location>
</feature>
<dbReference type="AlphaFoldDB" id="A0A926E0G5"/>
<feature type="signal peptide" evidence="1">
    <location>
        <begin position="1"/>
        <end position="20"/>
    </location>
</feature>
<dbReference type="InterPro" id="IPR015168">
    <property type="entry name" value="SsuA/THI5"/>
</dbReference>
<evidence type="ECO:0000256" key="1">
    <source>
        <dbReference type="SAM" id="SignalP"/>
    </source>
</evidence>
<dbReference type="Proteomes" id="UP000610760">
    <property type="component" value="Unassembled WGS sequence"/>
</dbReference>
<dbReference type="Pfam" id="PF09084">
    <property type="entry name" value="NMT1"/>
    <property type="match status" value="1"/>
</dbReference>
<evidence type="ECO:0000313" key="4">
    <source>
        <dbReference type="Proteomes" id="UP000610760"/>
    </source>
</evidence>
<organism evidence="3 4">
    <name type="scientific">Fumia xinanensis</name>
    <dbReference type="NCBI Taxonomy" id="2763659"/>
    <lineage>
        <taxon>Bacteria</taxon>
        <taxon>Bacillati</taxon>
        <taxon>Bacillota</taxon>
        <taxon>Clostridia</taxon>
        <taxon>Eubacteriales</taxon>
        <taxon>Oscillospiraceae</taxon>
        <taxon>Fumia</taxon>
    </lineage>
</organism>
<keyword evidence="1" id="KW-0732">Signal</keyword>
<accession>A0A926E0G5</accession>
<comment type="caution">
    <text evidence="3">The sequence shown here is derived from an EMBL/GenBank/DDBJ whole genome shotgun (WGS) entry which is preliminary data.</text>
</comment>
<name>A0A926E0G5_9FIRM</name>
<keyword evidence="4" id="KW-1185">Reference proteome</keyword>
<feature type="domain" description="SsuA/THI5-like" evidence="2">
    <location>
        <begin position="68"/>
        <end position="279"/>
    </location>
</feature>
<dbReference type="RefSeq" id="WP_249293934.1">
    <property type="nucleotide sequence ID" value="NZ_JACRSV010000001.1"/>
</dbReference>
<sequence>MKSNLLKRLACCLTACALMAAALTGCGGNNGSGSSGDPSGSSQSNSGETPKYDTLNVGVIVTTVGIPAQYAMDKGYFAEEGLDVNIIVFPTGAPLNEAIAAKQIDIGCSGFATIYSLANGDCKWIADINTTGGMGLFARADSPIAQQKGNVSDHPDMLGSADTLKGAKILGPLGTSAQFATEGYISQFGLSDQDVEQVHMEFAPAYQAFLAGEGDLISSTIPFTYDAPSQGLVKVASFEEATNVGLVDGCFARTEVVENRREEVVKFLKVLVRAMDELAGDDQLRFDYCMDKFHENGQEFTDENMNHEIEDRLFITSEWLKKSDYIYAECMEPVSQFLLGIGKLTDQNQPNVSKSLDASLLEEATGVKVTMPSN</sequence>
<reference evidence="3" key="1">
    <citation type="submission" date="2020-08" db="EMBL/GenBank/DDBJ databases">
        <title>Genome public.</title>
        <authorList>
            <person name="Liu C."/>
            <person name="Sun Q."/>
        </authorList>
    </citation>
    <scope>NUCLEOTIDE SEQUENCE</scope>
    <source>
        <strain evidence="3">NSJ-33</strain>
    </source>
</reference>
<dbReference type="PANTHER" id="PTHR30024">
    <property type="entry name" value="ALIPHATIC SULFONATES-BINDING PROTEIN-RELATED"/>
    <property type="match status" value="1"/>
</dbReference>
<evidence type="ECO:0000313" key="3">
    <source>
        <dbReference type="EMBL" id="MBC8559041.1"/>
    </source>
</evidence>
<gene>
    <name evidence="3" type="ORF">H8710_03040</name>
</gene>
<dbReference type="EMBL" id="JACRSV010000001">
    <property type="protein sequence ID" value="MBC8559041.1"/>
    <property type="molecule type" value="Genomic_DNA"/>
</dbReference>
<proteinExistence type="predicted"/>
<dbReference type="PANTHER" id="PTHR30024:SF42">
    <property type="entry name" value="ALIPHATIC SULFONATES-BINDING PROTEIN-RELATED"/>
    <property type="match status" value="1"/>
</dbReference>
<dbReference type="Gene3D" id="3.40.190.10">
    <property type="entry name" value="Periplasmic binding protein-like II"/>
    <property type="match status" value="2"/>
</dbReference>
<dbReference type="SUPFAM" id="SSF53850">
    <property type="entry name" value="Periplasmic binding protein-like II"/>
    <property type="match status" value="1"/>
</dbReference>